<reference evidence="2 3" key="1">
    <citation type="submission" date="2018-08" db="EMBL/GenBank/DDBJ databases">
        <title>Genome and evolution of the arbuscular mycorrhizal fungus Diversispora epigaea (formerly Glomus versiforme) and its bacterial endosymbionts.</title>
        <authorList>
            <person name="Sun X."/>
            <person name="Fei Z."/>
            <person name="Harrison M."/>
        </authorList>
    </citation>
    <scope>NUCLEOTIDE SEQUENCE [LARGE SCALE GENOMIC DNA]</scope>
    <source>
        <strain evidence="2 3">IT104</strain>
    </source>
</reference>
<evidence type="ECO:0000313" key="2">
    <source>
        <dbReference type="EMBL" id="RHZ48857.1"/>
    </source>
</evidence>
<feature type="region of interest" description="Disordered" evidence="1">
    <location>
        <begin position="1"/>
        <end position="22"/>
    </location>
</feature>
<dbReference type="AlphaFoldDB" id="A0A397GEG3"/>
<feature type="compositionally biased region" description="Polar residues" evidence="1">
    <location>
        <begin position="62"/>
        <end position="71"/>
    </location>
</feature>
<dbReference type="Proteomes" id="UP000266861">
    <property type="component" value="Unassembled WGS sequence"/>
</dbReference>
<protein>
    <submittedName>
        <fullName evidence="2">Uncharacterized protein</fullName>
    </submittedName>
</protein>
<proteinExistence type="predicted"/>
<keyword evidence="3" id="KW-1185">Reference proteome</keyword>
<comment type="caution">
    <text evidence="2">The sequence shown here is derived from an EMBL/GenBank/DDBJ whole genome shotgun (WGS) entry which is preliminary data.</text>
</comment>
<feature type="compositionally biased region" description="Basic and acidic residues" evidence="1">
    <location>
        <begin position="1"/>
        <end position="13"/>
    </location>
</feature>
<accession>A0A397GEG3</accession>
<organism evidence="2 3">
    <name type="scientific">Diversispora epigaea</name>
    <dbReference type="NCBI Taxonomy" id="1348612"/>
    <lineage>
        <taxon>Eukaryota</taxon>
        <taxon>Fungi</taxon>
        <taxon>Fungi incertae sedis</taxon>
        <taxon>Mucoromycota</taxon>
        <taxon>Glomeromycotina</taxon>
        <taxon>Glomeromycetes</taxon>
        <taxon>Diversisporales</taxon>
        <taxon>Diversisporaceae</taxon>
        <taxon>Diversispora</taxon>
    </lineage>
</organism>
<evidence type="ECO:0000313" key="3">
    <source>
        <dbReference type="Proteomes" id="UP000266861"/>
    </source>
</evidence>
<sequence length="80" mass="9196">MNDEQSKYSKSTEVRTLSNKMKSISFHKKEVRKWKQAGVLEYLQSIKESGSLSEEGSNGSSQQYNKNQTTRFVKKESKTS</sequence>
<dbReference type="EMBL" id="PQFF01000460">
    <property type="protein sequence ID" value="RHZ48857.1"/>
    <property type="molecule type" value="Genomic_DNA"/>
</dbReference>
<feature type="compositionally biased region" description="Low complexity" evidence="1">
    <location>
        <begin position="49"/>
        <end position="61"/>
    </location>
</feature>
<name>A0A397GEG3_9GLOM</name>
<evidence type="ECO:0000256" key="1">
    <source>
        <dbReference type="SAM" id="MobiDB-lite"/>
    </source>
</evidence>
<feature type="region of interest" description="Disordered" evidence="1">
    <location>
        <begin position="49"/>
        <end position="80"/>
    </location>
</feature>
<gene>
    <name evidence="2" type="ORF">Glove_541g69</name>
</gene>